<evidence type="ECO:0000256" key="1">
    <source>
        <dbReference type="SAM" id="MobiDB-lite"/>
    </source>
</evidence>
<evidence type="ECO:0000256" key="2">
    <source>
        <dbReference type="SAM" id="Phobius"/>
    </source>
</evidence>
<sequence length="804" mass="90234">MERFQRPVESNGDATDFAGDAGATTTHTNAPGSPTDAHDELAPLFPPSLFHPEFDIAFAQPNERSEEDETVCDAVGNHTDLTQSYPSILVTPDTRRVSSETLKPISRPNGYPAINYLPLFLRPWMNITCCILYLSTAVALTVLLYERDDSQKYYFESENFYLAIRYGPAVLGTITSVLFRTTTTEFYRIWRFALMADDKKRISPGALAKHSIAARWYPYVIINLSTFLRIESSTFLPMLVFIGRFISGFVVGNKSALLTLERKEKGWVLTYHSVPAVLLIATYCVLFLSTVAIIRGLSSRNTGLMWDPSSLADQVALFKQCDTLRLLEDIDNDDSHHDVTRRKFANTRFRLGYWEKTNNHNEDDKEILYGIGAMRESTLLSTAETSQVHQINPEPIGAAQARSRANSRSANDIRSDAVGTQRICQCQQACVCVQYPYQHMPFVSTPAVVVHGALVFASLAILVVSLCLSHWTNGFSVLNTLGVNGTSYVHSNSTNTSHATGNTTTGNQTLNSDEIFFLNIEGLSLDKHHNLWVYVFLFRALPTVFASFFVNTLVDALDYSHRFVQPFLAMRQHGGGLPDETVLLTYTTASSLEVPTRALNAGHYKVAYFSLLFNMAALFPIYVASLYTIVNTGDRVYFTYSHFSLSSVILYLVIFTITLFLFCRGSHRLMPLNNYNLAEMVAMCRASYFATSPDLDNNIPGATQGYMYDRIRLRLCNLQDRFMFGYCLGTDGKGHVGFDIGVAEGQNTHTVSPLDKIEVTKKVLFGLFRRKKTEHYKGGWHYYDASKCEEIELDVVQPGDREGQ</sequence>
<dbReference type="EMBL" id="JAPDRK010000005">
    <property type="protein sequence ID" value="KAJ9612314.1"/>
    <property type="molecule type" value="Genomic_DNA"/>
</dbReference>
<feature type="compositionally biased region" description="Low complexity" evidence="1">
    <location>
        <begin position="12"/>
        <end position="30"/>
    </location>
</feature>
<feature type="transmembrane region" description="Helical" evidence="2">
    <location>
        <begin position="531"/>
        <end position="554"/>
    </location>
</feature>
<dbReference type="PANTHER" id="PTHR37544:SF3">
    <property type="entry name" value="SPRAY"/>
    <property type="match status" value="1"/>
</dbReference>
<feature type="transmembrane region" description="Helical" evidence="2">
    <location>
        <begin position="234"/>
        <end position="252"/>
    </location>
</feature>
<gene>
    <name evidence="3" type="ORF">H2200_003911</name>
</gene>
<comment type="caution">
    <text evidence="3">The sequence shown here is derived from an EMBL/GenBank/DDBJ whole genome shotgun (WGS) entry which is preliminary data.</text>
</comment>
<proteinExistence type="predicted"/>
<accession>A0AA38XF64</accession>
<dbReference type="Proteomes" id="UP001172673">
    <property type="component" value="Unassembled WGS sequence"/>
</dbReference>
<feature type="transmembrane region" description="Helical" evidence="2">
    <location>
        <begin position="160"/>
        <end position="179"/>
    </location>
</feature>
<keyword evidence="2" id="KW-0472">Membrane</keyword>
<feature type="transmembrane region" description="Helical" evidence="2">
    <location>
        <begin position="124"/>
        <end position="145"/>
    </location>
</feature>
<dbReference type="AlphaFoldDB" id="A0AA38XF64"/>
<feature type="region of interest" description="Disordered" evidence="1">
    <location>
        <begin position="1"/>
        <end position="42"/>
    </location>
</feature>
<dbReference type="Pfam" id="PF11915">
    <property type="entry name" value="DUF3433"/>
    <property type="match status" value="1"/>
</dbReference>
<reference evidence="3" key="1">
    <citation type="submission" date="2022-10" db="EMBL/GenBank/DDBJ databases">
        <title>Culturing micro-colonial fungi from biological soil crusts in the Mojave desert and describing Neophaeococcomyces mojavensis, and introducing the new genera and species Taxawa tesnikishii.</title>
        <authorList>
            <person name="Kurbessoian T."/>
            <person name="Stajich J.E."/>
        </authorList>
    </citation>
    <scope>NUCLEOTIDE SEQUENCE</scope>
    <source>
        <strain evidence="3">TK_41</strain>
    </source>
</reference>
<feature type="transmembrane region" description="Helical" evidence="2">
    <location>
        <begin position="606"/>
        <end position="630"/>
    </location>
</feature>
<name>A0AA38XF64_9EURO</name>
<dbReference type="InterPro" id="IPR021840">
    <property type="entry name" value="DUF3433"/>
</dbReference>
<keyword evidence="2" id="KW-0812">Transmembrane</keyword>
<evidence type="ECO:0000313" key="4">
    <source>
        <dbReference type="Proteomes" id="UP001172673"/>
    </source>
</evidence>
<evidence type="ECO:0000313" key="3">
    <source>
        <dbReference type="EMBL" id="KAJ9612314.1"/>
    </source>
</evidence>
<feature type="transmembrane region" description="Helical" evidence="2">
    <location>
        <begin position="272"/>
        <end position="294"/>
    </location>
</feature>
<protein>
    <submittedName>
        <fullName evidence="3">Uncharacterized protein</fullName>
    </submittedName>
</protein>
<dbReference type="PANTHER" id="PTHR37544">
    <property type="entry name" value="SPRAY-RELATED"/>
    <property type="match status" value="1"/>
</dbReference>
<keyword evidence="2" id="KW-1133">Transmembrane helix</keyword>
<keyword evidence="4" id="KW-1185">Reference proteome</keyword>
<feature type="transmembrane region" description="Helical" evidence="2">
    <location>
        <begin position="642"/>
        <end position="663"/>
    </location>
</feature>
<organism evidence="3 4">
    <name type="scientific">Cladophialophora chaetospira</name>
    <dbReference type="NCBI Taxonomy" id="386627"/>
    <lineage>
        <taxon>Eukaryota</taxon>
        <taxon>Fungi</taxon>
        <taxon>Dikarya</taxon>
        <taxon>Ascomycota</taxon>
        <taxon>Pezizomycotina</taxon>
        <taxon>Eurotiomycetes</taxon>
        <taxon>Chaetothyriomycetidae</taxon>
        <taxon>Chaetothyriales</taxon>
        <taxon>Herpotrichiellaceae</taxon>
        <taxon>Cladophialophora</taxon>
    </lineage>
</organism>
<feature type="transmembrane region" description="Helical" evidence="2">
    <location>
        <begin position="448"/>
        <end position="471"/>
    </location>
</feature>